<name>A7RT83_NEMVE</name>
<evidence type="ECO:0000256" key="7">
    <source>
        <dbReference type="ARBA" id="ARBA00093266"/>
    </source>
</evidence>
<dbReference type="OMA" id="QTARSQC"/>
<dbReference type="GO" id="GO:0003723">
    <property type="term" value="F:RNA binding"/>
    <property type="evidence" value="ECO:0007669"/>
    <property type="project" value="UniProtKB-KW"/>
</dbReference>
<dbReference type="KEGG" id="nve:5517400"/>
<evidence type="ECO:0000256" key="8">
    <source>
        <dbReference type="ARBA" id="ARBA00093361"/>
    </source>
</evidence>
<evidence type="ECO:0000256" key="11">
    <source>
        <dbReference type="ARBA" id="ARBA00093656"/>
    </source>
</evidence>
<dbReference type="InterPro" id="IPR001537">
    <property type="entry name" value="SpoU_MeTrfase"/>
</dbReference>
<dbReference type="PANTHER" id="PTHR12029:SF11">
    <property type="entry name" value="METHYLTRANSFERASE TARBP1-RELATED"/>
    <property type="match status" value="1"/>
</dbReference>
<proteinExistence type="inferred from homology"/>
<dbReference type="SUPFAM" id="SSF75217">
    <property type="entry name" value="alpha/beta knot"/>
    <property type="match status" value="1"/>
</dbReference>
<keyword evidence="2" id="KW-0489">Methyltransferase</keyword>
<dbReference type="AlphaFoldDB" id="A7RT83"/>
<evidence type="ECO:0000256" key="9">
    <source>
        <dbReference type="ARBA" id="ARBA00093594"/>
    </source>
</evidence>
<feature type="domain" description="tRNA/rRNA methyltransferase SpoU type" evidence="12">
    <location>
        <begin position="12"/>
        <end position="153"/>
    </location>
</feature>
<dbReference type="Pfam" id="PF00588">
    <property type="entry name" value="SpoU_methylase"/>
    <property type="match status" value="1"/>
</dbReference>
<dbReference type="InterPro" id="IPR029026">
    <property type="entry name" value="tRNA_m1G_MTases_N"/>
</dbReference>
<keyword evidence="5" id="KW-0694">RNA-binding</keyword>
<keyword evidence="4" id="KW-0949">S-adenosyl-L-methionine</keyword>
<keyword evidence="6" id="KW-0007">Acetylation</keyword>
<dbReference type="Proteomes" id="UP000001593">
    <property type="component" value="Unassembled WGS sequence"/>
</dbReference>
<dbReference type="Gene3D" id="3.40.1280.10">
    <property type="match status" value="1"/>
</dbReference>
<evidence type="ECO:0000256" key="2">
    <source>
        <dbReference type="ARBA" id="ARBA00022603"/>
    </source>
</evidence>
<dbReference type="GO" id="GO:0030488">
    <property type="term" value="P:tRNA methylation"/>
    <property type="evidence" value="ECO:0007669"/>
    <property type="project" value="InterPro"/>
</dbReference>
<dbReference type="InterPro" id="IPR029028">
    <property type="entry name" value="Alpha/beta_knot_MTases"/>
</dbReference>
<dbReference type="HOGENOM" id="CLU_021322_4_4_1"/>
<evidence type="ECO:0000256" key="6">
    <source>
        <dbReference type="ARBA" id="ARBA00022990"/>
    </source>
</evidence>
<comment type="catalytic activity">
    <reaction evidence="7">
        <text>guanosine(18) in tRNA + S-adenosyl-L-methionine = 2'-O-methylguanosine(18) in tRNA + S-adenosyl-L-homocysteine + H(+)</text>
        <dbReference type="Rhea" id="RHEA:20077"/>
        <dbReference type="Rhea" id="RHEA-COMP:10190"/>
        <dbReference type="Rhea" id="RHEA-COMP:10192"/>
        <dbReference type="ChEBI" id="CHEBI:15378"/>
        <dbReference type="ChEBI" id="CHEBI:57856"/>
        <dbReference type="ChEBI" id="CHEBI:59789"/>
        <dbReference type="ChEBI" id="CHEBI:74269"/>
        <dbReference type="ChEBI" id="CHEBI:74445"/>
        <dbReference type="EC" id="2.1.1.34"/>
    </reaction>
    <physiologicalReaction direction="left-to-right" evidence="7">
        <dbReference type="Rhea" id="RHEA:20078"/>
    </physiologicalReaction>
</comment>
<dbReference type="EMBL" id="DS469536">
    <property type="protein sequence ID" value="EDO45339.1"/>
    <property type="molecule type" value="Genomic_DNA"/>
</dbReference>
<evidence type="ECO:0000259" key="12">
    <source>
        <dbReference type="Pfam" id="PF00588"/>
    </source>
</evidence>
<keyword evidence="14" id="KW-1185">Reference proteome</keyword>
<dbReference type="InParanoid" id="A7RT83"/>
<dbReference type="OrthoDB" id="241340at2759"/>
<gene>
    <name evidence="13" type="ORF">NEMVEDRAFT_v1g92540</name>
</gene>
<dbReference type="PANTHER" id="PTHR12029">
    <property type="entry name" value="RNA METHYLTRANSFERASE"/>
    <property type="match status" value="1"/>
</dbReference>
<dbReference type="PhylomeDB" id="A7RT83"/>
<evidence type="ECO:0000256" key="5">
    <source>
        <dbReference type="ARBA" id="ARBA00022884"/>
    </source>
</evidence>
<organism evidence="13 14">
    <name type="scientific">Nematostella vectensis</name>
    <name type="common">Starlet sea anemone</name>
    <dbReference type="NCBI Taxonomy" id="45351"/>
    <lineage>
        <taxon>Eukaryota</taxon>
        <taxon>Metazoa</taxon>
        <taxon>Cnidaria</taxon>
        <taxon>Anthozoa</taxon>
        <taxon>Hexacorallia</taxon>
        <taxon>Actiniaria</taxon>
        <taxon>Edwardsiidae</taxon>
        <taxon>Nematostella</taxon>
    </lineage>
</organism>
<reference evidence="13 14" key="1">
    <citation type="journal article" date="2007" name="Science">
        <title>Sea anemone genome reveals ancestral eumetazoan gene repertoire and genomic organization.</title>
        <authorList>
            <person name="Putnam N.H."/>
            <person name="Srivastava M."/>
            <person name="Hellsten U."/>
            <person name="Dirks B."/>
            <person name="Chapman J."/>
            <person name="Salamov A."/>
            <person name="Terry A."/>
            <person name="Shapiro H."/>
            <person name="Lindquist E."/>
            <person name="Kapitonov V.V."/>
            <person name="Jurka J."/>
            <person name="Genikhovich G."/>
            <person name="Grigoriev I.V."/>
            <person name="Lucas S.M."/>
            <person name="Steele R.E."/>
            <person name="Finnerty J.R."/>
            <person name="Technau U."/>
            <person name="Martindale M.Q."/>
            <person name="Rokhsar D.S."/>
        </authorList>
    </citation>
    <scope>NUCLEOTIDE SEQUENCE [LARGE SCALE GENOMIC DNA]</scope>
    <source>
        <strain evidence="14">CH2 X CH6</strain>
    </source>
</reference>
<dbReference type="FunFam" id="3.40.1280.10:FF:000010">
    <property type="entry name" value="probable methyltransferase TARBP1"/>
    <property type="match status" value="1"/>
</dbReference>
<keyword evidence="3" id="KW-0808">Transferase</keyword>
<dbReference type="InterPro" id="IPR045330">
    <property type="entry name" value="TRM3/TARBP1"/>
</dbReference>
<comment type="similarity">
    <text evidence="1">Belongs to the class IV-like SAM-binding methyltransferase superfamily. RNA methyltransferase TrmH family.</text>
</comment>
<sequence>MIAIRSSTGGELVVVASLINKAPNLGGLCRTCEIFGAKRLVLGSNEVMNDPYFKGLSVSSSKWVDIEQVRPAELNNYLDAMRHDGYSLIGVEQTANSKRLTDFTFPHKTLLLLGNEKEGIPVELIQQLDACVEIPQVGVIRSLNVHVSGALLIWEYTKQCILSKREAAIEM</sequence>
<comment type="function">
    <text evidence="8">S-adenosyl-L-methionine-dependent 2'-O-ribose methyltransferase that catalyzes the formation of 2'-O-methylguanosine at position 18 (Gm18) in a subset of tRNA. Selectively mediates Gm18 methylation of tRNAGln-TTG/CTG and tRNASer-TGA/GCT. Gm18 modification can enhance the stability of modified tRNAs.</text>
</comment>
<dbReference type="GO" id="GO:0141100">
    <property type="term" value="F:tRNA (guanine(18)-2'-O)-methyltransferase activity"/>
    <property type="evidence" value="ECO:0007669"/>
    <property type="project" value="UniProtKB-EC"/>
</dbReference>
<evidence type="ECO:0000256" key="10">
    <source>
        <dbReference type="ARBA" id="ARBA00093636"/>
    </source>
</evidence>
<dbReference type="EC" id="2.1.1.34" evidence="9"/>
<evidence type="ECO:0000256" key="4">
    <source>
        <dbReference type="ARBA" id="ARBA00022691"/>
    </source>
</evidence>
<accession>A7RT83</accession>
<dbReference type="STRING" id="45351.A7RT83"/>
<evidence type="ECO:0000313" key="13">
    <source>
        <dbReference type="EMBL" id="EDO45339.1"/>
    </source>
</evidence>
<dbReference type="InterPro" id="IPR044748">
    <property type="entry name" value="Trm3/TARBP1_C"/>
</dbReference>
<dbReference type="CDD" id="cd18091">
    <property type="entry name" value="SpoU-like_TRM3-like"/>
    <property type="match status" value="1"/>
</dbReference>
<dbReference type="eggNOG" id="KOG0839">
    <property type="taxonomic scope" value="Eukaryota"/>
</dbReference>
<evidence type="ECO:0000313" key="14">
    <source>
        <dbReference type="Proteomes" id="UP000001593"/>
    </source>
</evidence>
<evidence type="ECO:0000256" key="1">
    <source>
        <dbReference type="ARBA" id="ARBA00007228"/>
    </source>
</evidence>
<evidence type="ECO:0000256" key="3">
    <source>
        <dbReference type="ARBA" id="ARBA00022679"/>
    </source>
</evidence>
<protein>
    <recommendedName>
        <fullName evidence="10">tRNA (guanosine(18)-2'-O)-methyltransferase TARBP1</fullName>
        <ecNumber evidence="9">2.1.1.34</ecNumber>
    </recommendedName>
    <alternativeName>
        <fullName evidence="11">TAR RNA-binding protein 1</fullName>
    </alternativeName>
</protein>